<dbReference type="Pfam" id="PF13336">
    <property type="entry name" value="AcetylCoA_hyd_C"/>
    <property type="match status" value="1"/>
</dbReference>
<dbReference type="EMBL" id="JACCCZ010000001">
    <property type="protein sequence ID" value="NYG01614.1"/>
    <property type="molecule type" value="Genomic_DNA"/>
</dbReference>
<dbReference type="GO" id="GO:0016787">
    <property type="term" value="F:hydrolase activity"/>
    <property type="evidence" value="ECO:0007669"/>
    <property type="project" value="UniProtKB-KW"/>
</dbReference>
<dbReference type="Gene3D" id="3.40.1080.10">
    <property type="entry name" value="Glutaconate Coenzyme A-transferase"/>
    <property type="match status" value="1"/>
</dbReference>
<dbReference type="Gene3D" id="3.40.1080.20">
    <property type="entry name" value="Acetyl-CoA hydrolase/transferase C-terminal domain"/>
    <property type="match status" value="1"/>
</dbReference>
<sequence>MGVDGDLARGLSELVAPGSRVALADGCGLPYALARPLSAVAARAGGVRLVLGWVPGPAPDLEPDAFADIRTVVGGPGARALIESGRAHRVPARLSATPALLAGPLRPDLLLATVVRDDRGDLRFGAEASWMRGLYDAGVPVAAVVSRSAPHADAGPPLAGVAVLGEVDGPDGAPHTVATPAPGDADRAVAAAVASLVPAGARIQFGPGRLAAALVEALDVPVAVDSGLLADAVVDLDERGLLRGTPSSTALYGSPRLYDWADRLGRAGRGTVRPVEHTHDVSRLSTDPGPLVALNTALEIDRDGQVNVEGVAGSAAGMIGGHPDFAAAAVRGPGLSVIALPAAHRGHPTLVERLGGPVTTPSHDVDVVVTERGTADLRGLGRAERRRALSSLWDGAVTPDA</sequence>
<dbReference type="Proteomes" id="UP000549695">
    <property type="component" value="Unassembled WGS sequence"/>
</dbReference>
<dbReference type="GO" id="GO:0008775">
    <property type="term" value="F:acetate CoA-transferase activity"/>
    <property type="evidence" value="ECO:0007669"/>
    <property type="project" value="InterPro"/>
</dbReference>
<dbReference type="InterPro" id="IPR038460">
    <property type="entry name" value="AcetylCoA_hyd_C_sf"/>
</dbReference>
<comment type="caution">
    <text evidence="2">The sequence shown here is derived from an EMBL/GenBank/DDBJ whole genome shotgun (WGS) entry which is preliminary data.</text>
</comment>
<dbReference type="PANTHER" id="PTHR21432:SF20">
    <property type="entry name" value="ACETYL-COA HYDROLASE"/>
    <property type="match status" value="1"/>
</dbReference>
<reference evidence="2 3" key="1">
    <citation type="submission" date="2020-07" db="EMBL/GenBank/DDBJ databases">
        <title>Sequencing the genomes of 1000 actinobacteria strains.</title>
        <authorList>
            <person name="Klenk H.-P."/>
        </authorList>
    </citation>
    <scope>NUCLEOTIDE SEQUENCE [LARGE SCALE GENOMIC DNA]</scope>
    <source>
        <strain evidence="2 3">DSM 44749</strain>
    </source>
</reference>
<feature type="domain" description="Acetyl-CoA hydrolase/transferase C-terminal" evidence="1">
    <location>
        <begin position="253"/>
        <end position="390"/>
    </location>
</feature>
<keyword evidence="2" id="KW-0378">Hydrolase</keyword>
<dbReference type="InterPro" id="IPR026888">
    <property type="entry name" value="AcetylCoA_hyd_C"/>
</dbReference>
<evidence type="ECO:0000313" key="3">
    <source>
        <dbReference type="Proteomes" id="UP000549695"/>
    </source>
</evidence>
<keyword evidence="3" id="KW-1185">Reference proteome</keyword>
<dbReference type="SUPFAM" id="SSF100950">
    <property type="entry name" value="NagB/RpiA/CoA transferase-like"/>
    <property type="match status" value="2"/>
</dbReference>
<name>A0A852W4A1_PSEA5</name>
<gene>
    <name evidence="2" type="ORF">HDA37_001899</name>
</gene>
<dbReference type="Gene3D" id="3.30.750.70">
    <property type="entry name" value="4-hydroxybutyrate coenzyme like domains"/>
    <property type="match status" value="1"/>
</dbReference>
<dbReference type="AlphaFoldDB" id="A0A852W4A1"/>
<dbReference type="InterPro" id="IPR037171">
    <property type="entry name" value="NagB/RpiA_transferase-like"/>
</dbReference>
<proteinExistence type="predicted"/>
<protein>
    <submittedName>
        <fullName evidence="2">Acyl-CoA hydrolase</fullName>
    </submittedName>
</protein>
<evidence type="ECO:0000259" key="1">
    <source>
        <dbReference type="Pfam" id="PF13336"/>
    </source>
</evidence>
<dbReference type="InterPro" id="IPR046433">
    <property type="entry name" value="ActCoA_hydro"/>
</dbReference>
<evidence type="ECO:0000313" key="2">
    <source>
        <dbReference type="EMBL" id="NYG01614.1"/>
    </source>
</evidence>
<dbReference type="GO" id="GO:0006083">
    <property type="term" value="P:acetate metabolic process"/>
    <property type="evidence" value="ECO:0007669"/>
    <property type="project" value="InterPro"/>
</dbReference>
<dbReference type="PANTHER" id="PTHR21432">
    <property type="entry name" value="ACETYL-COA HYDROLASE-RELATED"/>
    <property type="match status" value="1"/>
</dbReference>
<accession>A0A852W4A1</accession>
<dbReference type="GeneID" id="98051678"/>
<dbReference type="RefSeq" id="WP_179760869.1">
    <property type="nucleotide sequence ID" value="NZ_BAAAJZ010000015.1"/>
</dbReference>
<organism evidence="2 3">
    <name type="scientific">Pseudonocardia alni</name>
    <name type="common">Amycolata alni</name>
    <dbReference type="NCBI Taxonomy" id="33907"/>
    <lineage>
        <taxon>Bacteria</taxon>
        <taxon>Bacillati</taxon>
        <taxon>Actinomycetota</taxon>
        <taxon>Actinomycetes</taxon>
        <taxon>Pseudonocardiales</taxon>
        <taxon>Pseudonocardiaceae</taxon>
        <taxon>Pseudonocardia</taxon>
    </lineage>
</organism>